<evidence type="ECO:0000256" key="1">
    <source>
        <dbReference type="ARBA" id="ARBA00004141"/>
    </source>
</evidence>
<keyword evidence="3 5" id="KW-1133">Transmembrane helix</keyword>
<feature type="transmembrane region" description="Helical" evidence="5">
    <location>
        <begin position="163"/>
        <end position="186"/>
    </location>
</feature>
<dbReference type="Gene3D" id="1.20.1550.10">
    <property type="entry name" value="DsbB-like"/>
    <property type="match status" value="1"/>
</dbReference>
<protein>
    <recommendedName>
        <fullName evidence="8">Disulfide bond formation protein DsbB</fullName>
    </recommendedName>
</protein>
<sequence>MEKTVSATNATHATSSTLGATLGFWAANIFLFAYNFVLAGGFFFQFALNEFPCPLCMIQRYFMMLACFGPLYVIINTKRGTITTQKMIRGYGMSLLAALVGSTASIRQILLHIKPGDPGYGSAVFGIHTYTWALVSFVVVMVFSAIMMIFAKELTPKGTEYNAVATINVWLFAILIVANLIAIIALEGFNFLLPSDPTKYMLFH</sequence>
<feature type="transmembrane region" description="Helical" evidence="5">
    <location>
        <begin position="58"/>
        <end position="75"/>
    </location>
</feature>
<evidence type="ECO:0000313" key="6">
    <source>
        <dbReference type="EMBL" id="KRM33147.1"/>
    </source>
</evidence>
<dbReference type="GO" id="GO:0015035">
    <property type="term" value="F:protein-disulfide reductase activity"/>
    <property type="evidence" value="ECO:0007669"/>
    <property type="project" value="InterPro"/>
</dbReference>
<dbReference type="SUPFAM" id="SSF158442">
    <property type="entry name" value="DsbB-like"/>
    <property type="match status" value="1"/>
</dbReference>
<dbReference type="RefSeq" id="WP_081762961.1">
    <property type="nucleotide sequence ID" value="NZ_AZGA01000057.1"/>
</dbReference>
<evidence type="ECO:0000256" key="4">
    <source>
        <dbReference type="ARBA" id="ARBA00023136"/>
    </source>
</evidence>
<proteinExistence type="predicted"/>
<dbReference type="AlphaFoldDB" id="X0QIT1"/>
<dbReference type="GO" id="GO:0006457">
    <property type="term" value="P:protein folding"/>
    <property type="evidence" value="ECO:0007669"/>
    <property type="project" value="InterPro"/>
</dbReference>
<organism evidence="6 7">
    <name type="scientific">Agrilactobacillus composti DSM 18527 = JCM 14202</name>
    <dbReference type="NCBI Taxonomy" id="1423734"/>
    <lineage>
        <taxon>Bacteria</taxon>
        <taxon>Bacillati</taxon>
        <taxon>Bacillota</taxon>
        <taxon>Bacilli</taxon>
        <taxon>Lactobacillales</taxon>
        <taxon>Lactobacillaceae</taxon>
        <taxon>Agrilactobacillus</taxon>
    </lineage>
</organism>
<evidence type="ECO:0000256" key="3">
    <source>
        <dbReference type="ARBA" id="ARBA00022989"/>
    </source>
</evidence>
<keyword evidence="7" id="KW-1185">Reference proteome</keyword>
<dbReference type="STRING" id="1423734.FC83_GL003228"/>
<feature type="transmembrane region" description="Helical" evidence="5">
    <location>
        <begin position="130"/>
        <end position="151"/>
    </location>
</feature>
<accession>X0QIT1</accession>
<dbReference type="eggNOG" id="COG1495">
    <property type="taxonomic scope" value="Bacteria"/>
</dbReference>
<dbReference type="EMBL" id="AZGA01000057">
    <property type="protein sequence ID" value="KRM33147.1"/>
    <property type="molecule type" value="Genomic_DNA"/>
</dbReference>
<dbReference type="PATRIC" id="fig|1423734.3.peg.3278"/>
<dbReference type="Pfam" id="PF02600">
    <property type="entry name" value="DsbB"/>
    <property type="match status" value="1"/>
</dbReference>
<dbReference type="GO" id="GO:0016020">
    <property type="term" value="C:membrane"/>
    <property type="evidence" value="ECO:0007669"/>
    <property type="project" value="UniProtKB-SubCell"/>
</dbReference>
<evidence type="ECO:0008006" key="8">
    <source>
        <dbReference type="Google" id="ProtNLM"/>
    </source>
</evidence>
<name>X0QIT1_9LACO</name>
<feature type="transmembrane region" description="Helical" evidence="5">
    <location>
        <begin position="87"/>
        <end position="110"/>
    </location>
</feature>
<reference evidence="6 7" key="1">
    <citation type="journal article" date="2015" name="Genome Announc.">
        <title>Expanding the biotechnology potential of lactobacilli through comparative genomics of 213 strains and associated genera.</title>
        <authorList>
            <person name="Sun Z."/>
            <person name="Harris H.M."/>
            <person name="McCann A."/>
            <person name="Guo C."/>
            <person name="Argimon S."/>
            <person name="Zhang W."/>
            <person name="Yang X."/>
            <person name="Jeffery I.B."/>
            <person name="Cooney J.C."/>
            <person name="Kagawa T.F."/>
            <person name="Liu W."/>
            <person name="Song Y."/>
            <person name="Salvetti E."/>
            <person name="Wrobel A."/>
            <person name="Rasinkangas P."/>
            <person name="Parkhill J."/>
            <person name="Rea M.C."/>
            <person name="O'Sullivan O."/>
            <person name="Ritari J."/>
            <person name="Douillard F.P."/>
            <person name="Paul Ross R."/>
            <person name="Yang R."/>
            <person name="Briner A.E."/>
            <person name="Felis G.E."/>
            <person name="de Vos W.M."/>
            <person name="Barrangou R."/>
            <person name="Klaenhammer T.R."/>
            <person name="Caufield P.W."/>
            <person name="Cui Y."/>
            <person name="Zhang H."/>
            <person name="O'Toole P.W."/>
        </authorList>
    </citation>
    <scope>NUCLEOTIDE SEQUENCE [LARGE SCALE GENOMIC DNA]</scope>
    <source>
        <strain evidence="6 7">DSM 18527</strain>
    </source>
</reference>
<dbReference type="InterPro" id="IPR023380">
    <property type="entry name" value="DsbB-like_sf"/>
</dbReference>
<comment type="subcellular location">
    <subcellularLocation>
        <location evidence="1">Membrane</location>
        <topology evidence="1">Multi-pass membrane protein</topology>
    </subcellularLocation>
</comment>
<evidence type="ECO:0000256" key="5">
    <source>
        <dbReference type="SAM" id="Phobius"/>
    </source>
</evidence>
<keyword evidence="2 5" id="KW-0812">Transmembrane</keyword>
<evidence type="ECO:0000313" key="7">
    <source>
        <dbReference type="Proteomes" id="UP000051236"/>
    </source>
</evidence>
<gene>
    <name evidence="6" type="ORF">FC83_GL003228</name>
</gene>
<comment type="caution">
    <text evidence="6">The sequence shown here is derived from an EMBL/GenBank/DDBJ whole genome shotgun (WGS) entry which is preliminary data.</text>
</comment>
<keyword evidence="4 5" id="KW-0472">Membrane</keyword>
<evidence type="ECO:0000256" key="2">
    <source>
        <dbReference type="ARBA" id="ARBA00022692"/>
    </source>
</evidence>
<feature type="transmembrane region" description="Helical" evidence="5">
    <location>
        <begin position="22"/>
        <end position="46"/>
    </location>
</feature>
<dbReference type="Proteomes" id="UP000051236">
    <property type="component" value="Unassembled WGS sequence"/>
</dbReference>
<dbReference type="InterPro" id="IPR003752">
    <property type="entry name" value="DiS_bond_form_DsbB/BdbC"/>
</dbReference>